<accession>A0A427B4Z8</accession>
<comment type="caution">
    <text evidence="1">The sequence shown here is derived from an EMBL/GenBank/DDBJ whole genome shotgun (WGS) entry which is preliminary data.</text>
</comment>
<dbReference type="EMBL" id="AMZH03000473">
    <property type="protein sequence ID" value="RRT83554.1"/>
    <property type="molecule type" value="Genomic_DNA"/>
</dbReference>
<dbReference type="AlphaFoldDB" id="A0A427B4Z8"/>
<evidence type="ECO:0000313" key="2">
    <source>
        <dbReference type="Proteomes" id="UP000287651"/>
    </source>
</evidence>
<name>A0A427B4Z8_ENSVE</name>
<proteinExistence type="predicted"/>
<organism evidence="1 2">
    <name type="scientific">Ensete ventricosum</name>
    <name type="common">Abyssinian banana</name>
    <name type="synonym">Musa ensete</name>
    <dbReference type="NCBI Taxonomy" id="4639"/>
    <lineage>
        <taxon>Eukaryota</taxon>
        <taxon>Viridiplantae</taxon>
        <taxon>Streptophyta</taxon>
        <taxon>Embryophyta</taxon>
        <taxon>Tracheophyta</taxon>
        <taxon>Spermatophyta</taxon>
        <taxon>Magnoliopsida</taxon>
        <taxon>Liliopsida</taxon>
        <taxon>Zingiberales</taxon>
        <taxon>Musaceae</taxon>
        <taxon>Ensete</taxon>
    </lineage>
</organism>
<sequence length="160" mass="17763">MIALYTDGSPTTTNEITSVFDLGSSPTMIGRVVVLRGEMESPMNLVNAYVMETRSLSVNPNFLKALRYKMSVELLVSTMILLTRVFAIRAEITKVSSWSRYSSFPDQKVISGSRSCLGLFSTIDHAVCFDWVREPEEPLSILLLGGPEGCPRDCSVRGRF</sequence>
<gene>
    <name evidence="1" type="ORF">B296_00004244</name>
</gene>
<dbReference type="Proteomes" id="UP000287651">
    <property type="component" value="Unassembled WGS sequence"/>
</dbReference>
<protein>
    <submittedName>
        <fullName evidence="1">Uncharacterized protein</fullName>
    </submittedName>
</protein>
<reference evidence="1 2" key="1">
    <citation type="journal article" date="2014" name="Agronomy (Basel)">
        <title>A Draft Genome Sequence for Ensete ventricosum, the Drought-Tolerant Tree Against Hunger.</title>
        <authorList>
            <person name="Harrison J."/>
            <person name="Moore K.A."/>
            <person name="Paszkiewicz K."/>
            <person name="Jones T."/>
            <person name="Grant M."/>
            <person name="Ambacheew D."/>
            <person name="Muzemil S."/>
            <person name="Studholme D.J."/>
        </authorList>
    </citation>
    <scope>NUCLEOTIDE SEQUENCE [LARGE SCALE GENOMIC DNA]</scope>
</reference>
<evidence type="ECO:0000313" key="1">
    <source>
        <dbReference type="EMBL" id="RRT83554.1"/>
    </source>
</evidence>